<name>A0ABP8GYJ5_9SPHI</name>
<accession>A0ABP8GYJ5</accession>
<evidence type="ECO:0000313" key="3">
    <source>
        <dbReference type="Proteomes" id="UP001500582"/>
    </source>
</evidence>
<gene>
    <name evidence="2" type="ORF">GCM10023149_37800</name>
</gene>
<keyword evidence="1" id="KW-0732">Signal</keyword>
<protein>
    <submittedName>
        <fullName evidence="2">Uncharacterized protein</fullName>
    </submittedName>
</protein>
<evidence type="ECO:0000256" key="1">
    <source>
        <dbReference type="SAM" id="SignalP"/>
    </source>
</evidence>
<reference evidence="3" key="1">
    <citation type="journal article" date="2019" name="Int. J. Syst. Evol. Microbiol.">
        <title>The Global Catalogue of Microorganisms (GCM) 10K type strain sequencing project: providing services to taxonomists for standard genome sequencing and annotation.</title>
        <authorList>
            <consortium name="The Broad Institute Genomics Platform"/>
            <consortium name="The Broad Institute Genome Sequencing Center for Infectious Disease"/>
            <person name="Wu L."/>
            <person name="Ma J."/>
        </authorList>
    </citation>
    <scope>NUCLEOTIDE SEQUENCE [LARGE SCALE GENOMIC DNA]</scope>
    <source>
        <strain evidence="3">JCM 17705</strain>
    </source>
</reference>
<dbReference type="RefSeq" id="WP_345212729.1">
    <property type="nucleotide sequence ID" value="NZ_BAABFT010000011.1"/>
</dbReference>
<sequence length="259" mass="29600">MKKTSFIGMLCCLTSAGVLAQKAVNDEALRYQQERMVFQQWDKNKFKPSSGFLGLNPYYWATWGLFFPSYHKKDRRPLSNAGPQSQRLALVALANEMDNHYKLESDTLGNSAKEQVAAYSGVVSGLDPLWVLYYSYEFEPLLDYSTESIFADLAPPVREKLISSGLYGWYIAELDRIKQRVQIARSTDMARGGRIMAYYRLLKEYRSIAGIWKIRSTSIQTAIAMEEHQKNLKNDKISIPAWTPTSDIEIAKSVLKRVK</sequence>
<feature type="signal peptide" evidence="1">
    <location>
        <begin position="1"/>
        <end position="20"/>
    </location>
</feature>
<organism evidence="2 3">
    <name type="scientific">Mucilaginibacter gynuensis</name>
    <dbReference type="NCBI Taxonomy" id="1302236"/>
    <lineage>
        <taxon>Bacteria</taxon>
        <taxon>Pseudomonadati</taxon>
        <taxon>Bacteroidota</taxon>
        <taxon>Sphingobacteriia</taxon>
        <taxon>Sphingobacteriales</taxon>
        <taxon>Sphingobacteriaceae</taxon>
        <taxon>Mucilaginibacter</taxon>
    </lineage>
</organism>
<comment type="caution">
    <text evidence="2">The sequence shown here is derived from an EMBL/GenBank/DDBJ whole genome shotgun (WGS) entry which is preliminary data.</text>
</comment>
<feature type="chain" id="PRO_5046376382" evidence="1">
    <location>
        <begin position="21"/>
        <end position="259"/>
    </location>
</feature>
<dbReference type="Proteomes" id="UP001500582">
    <property type="component" value="Unassembled WGS sequence"/>
</dbReference>
<dbReference type="EMBL" id="BAABFT010000011">
    <property type="protein sequence ID" value="GAA4331806.1"/>
    <property type="molecule type" value="Genomic_DNA"/>
</dbReference>
<proteinExistence type="predicted"/>
<keyword evidence="3" id="KW-1185">Reference proteome</keyword>
<evidence type="ECO:0000313" key="2">
    <source>
        <dbReference type="EMBL" id="GAA4331806.1"/>
    </source>
</evidence>